<dbReference type="InterPro" id="IPR013785">
    <property type="entry name" value="Aldolase_TIM"/>
</dbReference>
<feature type="domain" description="NADH:flavin oxidoreductase/NADH oxidase N-terminal" evidence="3">
    <location>
        <begin position="1"/>
        <end position="329"/>
    </location>
</feature>
<evidence type="ECO:0000256" key="2">
    <source>
        <dbReference type="ARBA" id="ARBA00023002"/>
    </source>
</evidence>
<comment type="caution">
    <text evidence="4">The sequence shown here is derived from an EMBL/GenBank/DDBJ whole genome shotgun (WGS) entry which is preliminary data.</text>
</comment>
<evidence type="ECO:0000259" key="3">
    <source>
        <dbReference type="Pfam" id="PF00724"/>
    </source>
</evidence>
<gene>
    <name evidence="4" type="ORF">HMPREF9248_0456</name>
</gene>
<evidence type="ECO:0000313" key="5">
    <source>
        <dbReference type="Proteomes" id="UP000004431"/>
    </source>
</evidence>
<dbReference type="InterPro" id="IPR051799">
    <property type="entry name" value="NADH_flavin_oxidoreductase"/>
</dbReference>
<keyword evidence="5" id="KW-1185">Reference proteome</keyword>
<proteinExistence type="predicted"/>
<keyword evidence="1" id="KW-0285">Flavoprotein</keyword>
<protein>
    <submittedName>
        <fullName evidence="4">Oxidoreductase, FAD/FMN-binding protein</fullName>
    </submittedName>
</protein>
<dbReference type="Proteomes" id="UP000004431">
    <property type="component" value="Unassembled WGS sequence"/>
</dbReference>
<dbReference type="RefSeq" id="WP_006303832.1">
    <property type="nucleotide sequence ID" value="NZ_AEDQ01000016.1"/>
</dbReference>
<dbReference type="PANTHER" id="PTHR43656:SF2">
    <property type="entry name" value="BINDING OXIDOREDUCTASE, PUTATIVE (AFU_ORTHOLOGUE AFUA_2G08260)-RELATED"/>
    <property type="match status" value="1"/>
</dbReference>
<keyword evidence="2" id="KW-0560">Oxidoreductase</keyword>
<dbReference type="SUPFAM" id="SSF51395">
    <property type="entry name" value="FMN-linked oxidoreductases"/>
    <property type="match status" value="1"/>
</dbReference>
<sequence length="363" mass="39585">MFDSITIQNVKLKNRLVMAPITTWSSNDDYSVSDEELAFFGLRNKGVGMIITGSARVMPNGIGFTNEFSVDSDKFLPGLSAQASRIQEHGAKAILQIYHAGNKALPFLTNDVVSSSPVKTEETELVDGVVPRELTDSEIVEVIKAFGEATRRAIKAGFDGVEIHGAHGFLIQNFLSPFSNKRSDRWGGSLENRLHFPLAIVEEIQKTIDQYATKDFILGYRISPDEPMEGGLQVADTLVLAQRLSQMGVGYIHLSLEDAGVSKPIGIDQTYVALFAEKIAGKSRLMATGSVQSKAGIEQVLAEGADLVGIGRALVSDPQFVEKIKANQPVNLSISKTHAAQLQLPEKMMPAIQSMGNWFEFED</sequence>
<dbReference type="Gene3D" id="3.20.20.70">
    <property type="entry name" value="Aldolase class I"/>
    <property type="match status" value="1"/>
</dbReference>
<name>A0ABN0B0S7_9ACTN</name>
<accession>A0ABN0B0S7</accession>
<dbReference type="EMBL" id="AEDQ01000016">
    <property type="protein sequence ID" value="EFL44426.1"/>
    <property type="molecule type" value="Genomic_DNA"/>
</dbReference>
<evidence type="ECO:0000256" key="1">
    <source>
        <dbReference type="ARBA" id="ARBA00022630"/>
    </source>
</evidence>
<evidence type="ECO:0000313" key="4">
    <source>
        <dbReference type="EMBL" id="EFL44426.1"/>
    </source>
</evidence>
<reference evidence="4 5" key="1">
    <citation type="submission" date="2010-08" db="EMBL/GenBank/DDBJ databases">
        <authorList>
            <person name="Durkin A.S."/>
            <person name="Madupu R."/>
            <person name="Torralba M."/>
            <person name="Gillis M."/>
            <person name="Methe B."/>
            <person name="Sutton G."/>
            <person name="Nelson K.E."/>
        </authorList>
    </citation>
    <scope>NUCLEOTIDE SEQUENCE [LARGE SCALE GENOMIC DNA]</scope>
    <source>
        <strain evidence="4 5">PB189-T1-4</strain>
    </source>
</reference>
<organism evidence="4 5">
    <name type="scientific">Fannyhessea vaginae PB189-T1-4</name>
    <dbReference type="NCBI Taxonomy" id="866774"/>
    <lineage>
        <taxon>Bacteria</taxon>
        <taxon>Bacillati</taxon>
        <taxon>Actinomycetota</taxon>
        <taxon>Coriobacteriia</taxon>
        <taxon>Coriobacteriales</taxon>
        <taxon>Atopobiaceae</taxon>
        <taxon>Fannyhessea</taxon>
    </lineage>
</organism>
<dbReference type="CDD" id="cd04735">
    <property type="entry name" value="OYE_like_4_FMN"/>
    <property type="match status" value="1"/>
</dbReference>
<dbReference type="PANTHER" id="PTHR43656">
    <property type="entry name" value="BINDING OXIDOREDUCTASE, PUTATIVE (AFU_ORTHOLOGUE AFUA_2G08260)-RELATED"/>
    <property type="match status" value="1"/>
</dbReference>
<dbReference type="Pfam" id="PF00724">
    <property type="entry name" value="Oxidored_FMN"/>
    <property type="match status" value="1"/>
</dbReference>
<dbReference type="InterPro" id="IPR001155">
    <property type="entry name" value="OxRdtase_FMN_N"/>
</dbReference>